<sequence>MNKKLFFTILITILLSLTYSTLVSAKDYRLIKTANNPAVFLVKENRRVHIPNEQVFEAGGYTWNEIEIVSEKEMNGVPNTALIKSPVDAKVFLISDGKKQWIPDEKTFLSTGFSWSDIVLISQPQVKFYIEETFHSADAVTVVEEQKKTSQLEINKPVQPIVAVPDNTSQAQDAFVRPQHVQIRDLGRKQIDYIDSLHNTQYEGEGIASLLLSNNGDVVVRDVTFKNKKHIEHQDEDGSIWYEPDIEYVIHTTVQKDGVVIRDLGEQKVVAYNEKNQFVTYSETNKKATFHDGEQSVSIPDIAGPVGMDVFDLSNTGVIVGKSSVVQAPHTDGITYHAFVYENGVTKDITPFTLYDSTANAVNEDGTVVGYYSDEYGTTKAFMWKNGNRTTLSDTKMTKGQTVDVTEDGIVLGRASSSEGICVIEGCSEWGYWENGLFYHLPKEVEEVFAMNSHKEVVGYVYDSYIKDNIVAKYPKEQEQFLMDNVLGGAFLRGHAVVYTNGQVIMLDDIVKDDNILITNVVDINERGEILAYGFDLADVYIHAYLIQLPASQSALQSSQSYGTNVLNK</sequence>
<organism evidence="1 2">
    <name type="scientific">Candidatus Magasanikbacteria bacterium CG_4_10_14_0_2_um_filter_37_12</name>
    <dbReference type="NCBI Taxonomy" id="1974637"/>
    <lineage>
        <taxon>Bacteria</taxon>
        <taxon>Candidatus Magasanikiibacteriota</taxon>
    </lineage>
</organism>
<evidence type="ECO:0000313" key="2">
    <source>
        <dbReference type="Proteomes" id="UP000228568"/>
    </source>
</evidence>
<dbReference type="InterPro" id="IPR014262">
    <property type="entry name" value="HAF_rpt"/>
</dbReference>
<gene>
    <name evidence="1" type="ORF">COX81_01320</name>
</gene>
<evidence type="ECO:0000313" key="1">
    <source>
        <dbReference type="EMBL" id="PIZ95218.1"/>
    </source>
</evidence>
<reference evidence="2" key="1">
    <citation type="submission" date="2017-09" db="EMBL/GenBank/DDBJ databases">
        <title>Depth-based differentiation of microbial function through sediment-hosted aquifers and enrichment of novel symbionts in the deep terrestrial subsurface.</title>
        <authorList>
            <person name="Probst A.J."/>
            <person name="Ladd B."/>
            <person name="Jarett J.K."/>
            <person name="Geller-Mcgrath D.E."/>
            <person name="Sieber C.M.K."/>
            <person name="Emerson J.B."/>
            <person name="Anantharaman K."/>
            <person name="Thomas B.C."/>
            <person name="Malmstrom R."/>
            <person name="Stieglmeier M."/>
            <person name="Klingl A."/>
            <person name="Woyke T."/>
            <person name="Ryan C.M."/>
            <person name="Banfield J.F."/>
        </authorList>
    </citation>
    <scope>NUCLEOTIDE SEQUENCE [LARGE SCALE GENOMIC DNA]</scope>
</reference>
<dbReference type="AlphaFoldDB" id="A0A2M7V8U6"/>
<dbReference type="NCBIfam" id="TIGR02913">
    <property type="entry name" value="HAF_rpt"/>
    <property type="match status" value="1"/>
</dbReference>
<dbReference type="EMBL" id="PFPK01000017">
    <property type="protein sequence ID" value="PIZ95218.1"/>
    <property type="molecule type" value="Genomic_DNA"/>
</dbReference>
<name>A0A2M7V8U6_9BACT</name>
<proteinExistence type="predicted"/>
<dbReference type="Proteomes" id="UP000228568">
    <property type="component" value="Unassembled WGS sequence"/>
</dbReference>
<accession>A0A2M7V8U6</accession>
<comment type="caution">
    <text evidence="1">The sequence shown here is derived from an EMBL/GenBank/DDBJ whole genome shotgun (WGS) entry which is preliminary data.</text>
</comment>
<protein>
    <submittedName>
        <fullName evidence="1">Uncharacterized protein</fullName>
    </submittedName>
</protein>